<gene>
    <name evidence="2" type="primary">ADF1</name>
</gene>
<feature type="domain" description="MADF" evidence="1">
    <location>
        <begin position="10"/>
        <end position="105"/>
    </location>
</feature>
<dbReference type="KEGG" id="bdr:105224882"/>
<proteinExistence type="predicted"/>
<dbReference type="GO" id="GO:0005634">
    <property type="term" value="C:nucleus"/>
    <property type="evidence" value="ECO:0007669"/>
    <property type="project" value="TreeGrafter"/>
</dbReference>
<reference evidence="2" key="1">
    <citation type="journal article" date="2014" name="BMC Genomics">
        <title>Characterizing the developmental transcriptome of the oriental fruit fly, Bactrocera dorsalis (Diptera: Tephritidae) through comparative genomic analysis with Drosophila melanogaster utilizing modENCODE datasets.</title>
        <authorList>
            <person name="Geib S.M."/>
            <person name="Calla B."/>
            <person name="Hall B."/>
            <person name="Hou S."/>
            <person name="Manoukis N.C."/>
        </authorList>
    </citation>
    <scope>NUCLEOTIDE SEQUENCE</scope>
    <source>
        <strain evidence="2">Punador</strain>
    </source>
</reference>
<dbReference type="EMBL" id="GAKP01001076">
    <property type="protein sequence ID" value="JAC57876.1"/>
    <property type="molecule type" value="Transcribed_RNA"/>
</dbReference>
<dbReference type="GO" id="GO:0005667">
    <property type="term" value="C:transcription regulator complex"/>
    <property type="evidence" value="ECO:0007669"/>
    <property type="project" value="TreeGrafter"/>
</dbReference>
<dbReference type="PROSITE" id="PS51029">
    <property type="entry name" value="MADF"/>
    <property type="match status" value="1"/>
</dbReference>
<dbReference type="SMART" id="SM00595">
    <property type="entry name" value="MADF"/>
    <property type="match status" value="1"/>
</dbReference>
<dbReference type="PANTHER" id="PTHR12243">
    <property type="entry name" value="MADF DOMAIN TRANSCRIPTION FACTOR"/>
    <property type="match status" value="1"/>
</dbReference>
<evidence type="ECO:0000313" key="2">
    <source>
        <dbReference type="EMBL" id="JAC57876.1"/>
    </source>
</evidence>
<dbReference type="Pfam" id="PF10545">
    <property type="entry name" value="MADF_DNA_bdg"/>
    <property type="match status" value="1"/>
</dbReference>
<dbReference type="InterPro" id="IPR006578">
    <property type="entry name" value="MADF-dom"/>
</dbReference>
<sequence length="216" mass="24869">MEAKLDFDSKLIDLVRANPLLYEKEVRSSPYHLMKKKSELWRSIASSLGVETKYCVIRWKNLRDKYRRESQKTQELKRKTGGIESAQGATWHLLDEMKFLDHHTRVHSSTSTKSAAENLRTSWSEMEAEQLIEQLPNDDDPLQEAMDEQAVALEAKKPEPVVSTTTTTASSLKRIETLLEGLDEDNRTKAEKRIVAYLCKCQLKFLENESIDNIVI</sequence>
<protein>
    <submittedName>
        <fullName evidence="2">Transcription factor Adf-1</fullName>
    </submittedName>
</protein>
<dbReference type="OrthoDB" id="10262320at2759"/>
<dbReference type="GO" id="GO:0006357">
    <property type="term" value="P:regulation of transcription by RNA polymerase II"/>
    <property type="evidence" value="ECO:0007669"/>
    <property type="project" value="TreeGrafter"/>
</dbReference>
<dbReference type="RefSeq" id="XP_011201413.2">
    <property type="nucleotide sequence ID" value="XM_011203111.4"/>
</dbReference>
<dbReference type="GeneID" id="105224882"/>
<name>A0A034WQL9_BACDO</name>
<dbReference type="PANTHER" id="PTHR12243:SF69">
    <property type="entry name" value="SI:CH73-59F11.3"/>
    <property type="match status" value="1"/>
</dbReference>
<evidence type="ECO:0000259" key="1">
    <source>
        <dbReference type="PROSITE" id="PS51029"/>
    </source>
</evidence>
<dbReference type="InterPro" id="IPR039353">
    <property type="entry name" value="TF_Adf1"/>
</dbReference>
<dbReference type="AlphaFoldDB" id="A0A034WQL9"/>
<organism evidence="2">
    <name type="scientific">Bactrocera dorsalis</name>
    <name type="common">Oriental fruit fly</name>
    <name type="synonym">Dacus dorsalis</name>
    <dbReference type="NCBI Taxonomy" id="27457"/>
    <lineage>
        <taxon>Eukaryota</taxon>
        <taxon>Metazoa</taxon>
        <taxon>Ecdysozoa</taxon>
        <taxon>Arthropoda</taxon>
        <taxon>Hexapoda</taxon>
        <taxon>Insecta</taxon>
        <taxon>Pterygota</taxon>
        <taxon>Neoptera</taxon>
        <taxon>Endopterygota</taxon>
        <taxon>Diptera</taxon>
        <taxon>Brachycera</taxon>
        <taxon>Muscomorpha</taxon>
        <taxon>Tephritoidea</taxon>
        <taxon>Tephritidae</taxon>
        <taxon>Bactrocera</taxon>
        <taxon>Bactrocera</taxon>
    </lineage>
</organism>
<accession>A0A034WQL9</accession>